<organism evidence="3 4">
    <name type="scientific">Clostridium beijerinckii</name>
    <name type="common">Clostridium MP</name>
    <dbReference type="NCBI Taxonomy" id="1520"/>
    <lineage>
        <taxon>Bacteria</taxon>
        <taxon>Bacillati</taxon>
        <taxon>Bacillota</taxon>
        <taxon>Clostridia</taxon>
        <taxon>Eubacteriales</taxon>
        <taxon>Clostridiaceae</taxon>
        <taxon>Clostridium</taxon>
    </lineage>
</organism>
<sequence>MKKIKIILSVAAILVTLSGCGNQKPQNNDNQTNNNTTTEATTDNSDNTTTNSDSKNTDNNTETNKTASSSTDSKDTNSAVEKNNSSTNNNSNSQNNDKETSNDEKSFYGNWEIKKVAGYAKVSVGKKTSLIGLKISLANNLAIFGNESYNNPQYKMTNKTQNNMESEYKTNLSKIGVSTDSIMQLNVSDKITLFIKDNNTLLYFDEGVFYEVKRE</sequence>
<evidence type="ECO:0000313" key="4">
    <source>
        <dbReference type="Proteomes" id="UP000190973"/>
    </source>
</evidence>
<dbReference type="AlphaFoldDB" id="A0A1S8REI5"/>
<reference evidence="3 4" key="1">
    <citation type="submission" date="2016-05" db="EMBL/GenBank/DDBJ databases">
        <title>Microbial solvent formation.</title>
        <authorList>
            <person name="Poehlein A."/>
            <person name="Montoya Solano J.D."/>
            <person name="Flitsch S."/>
            <person name="Krabben P."/>
            <person name="Duerre P."/>
            <person name="Daniel R."/>
        </authorList>
    </citation>
    <scope>NUCLEOTIDE SEQUENCE [LARGE SCALE GENOMIC DNA]</scope>
    <source>
        <strain evidence="3 4">DSM 53</strain>
    </source>
</reference>
<dbReference type="Proteomes" id="UP000190973">
    <property type="component" value="Unassembled WGS sequence"/>
</dbReference>
<dbReference type="PROSITE" id="PS51257">
    <property type="entry name" value="PROKAR_LIPOPROTEIN"/>
    <property type="match status" value="1"/>
</dbReference>
<evidence type="ECO:0000313" key="3">
    <source>
        <dbReference type="EMBL" id="OOM51627.1"/>
    </source>
</evidence>
<gene>
    <name evidence="3" type="ORF">CLBCK_49950</name>
</gene>
<protein>
    <recommendedName>
        <fullName evidence="5">Lipoprotein</fullName>
    </recommendedName>
</protein>
<comment type="caution">
    <text evidence="3">The sequence shown here is derived from an EMBL/GenBank/DDBJ whole genome shotgun (WGS) entry which is preliminary data.</text>
</comment>
<proteinExistence type="predicted"/>
<feature type="compositionally biased region" description="Low complexity" evidence="1">
    <location>
        <begin position="26"/>
        <end position="95"/>
    </location>
</feature>
<feature type="region of interest" description="Disordered" evidence="1">
    <location>
        <begin position="19"/>
        <end position="104"/>
    </location>
</feature>
<feature type="signal peptide" evidence="2">
    <location>
        <begin position="1"/>
        <end position="23"/>
    </location>
</feature>
<dbReference type="EMBL" id="LZZI01000240">
    <property type="protein sequence ID" value="OOM51627.1"/>
    <property type="molecule type" value="Genomic_DNA"/>
</dbReference>
<dbReference type="RefSeq" id="WP_077841124.1">
    <property type="nucleotide sequence ID" value="NZ_JABTAE010000001.1"/>
</dbReference>
<feature type="chain" id="PRO_5039581914" description="Lipoprotein" evidence="2">
    <location>
        <begin position="24"/>
        <end position="215"/>
    </location>
</feature>
<accession>A0A1S8REI5</accession>
<keyword evidence="2" id="KW-0732">Signal</keyword>
<evidence type="ECO:0000256" key="1">
    <source>
        <dbReference type="SAM" id="MobiDB-lite"/>
    </source>
</evidence>
<evidence type="ECO:0000256" key="2">
    <source>
        <dbReference type="SAM" id="SignalP"/>
    </source>
</evidence>
<evidence type="ECO:0008006" key="5">
    <source>
        <dbReference type="Google" id="ProtNLM"/>
    </source>
</evidence>
<name>A0A1S8REI5_CLOBE</name>